<evidence type="ECO:0000313" key="4">
    <source>
        <dbReference type="Proteomes" id="UP000003221"/>
    </source>
</evidence>
<dbReference type="InterPro" id="IPR038404">
    <property type="entry name" value="TRAP_DctP_sf"/>
</dbReference>
<gene>
    <name evidence="3" type="ORF">LTSEMON_5674</name>
</gene>
<dbReference type="Proteomes" id="UP000003221">
    <property type="component" value="Unassembled WGS sequence"/>
</dbReference>
<dbReference type="GO" id="GO:0055085">
    <property type="term" value="P:transmembrane transport"/>
    <property type="evidence" value="ECO:0007669"/>
    <property type="project" value="InterPro"/>
</dbReference>
<dbReference type="EMBL" id="AFCS01001252">
    <property type="protein sequence ID" value="EHC72751.1"/>
    <property type="molecule type" value="Genomic_DNA"/>
</dbReference>
<evidence type="ECO:0000313" key="3">
    <source>
        <dbReference type="EMBL" id="EHC72751.1"/>
    </source>
</evidence>
<dbReference type="InterPro" id="IPR018389">
    <property type="entry name" value="DctP_fam"/>
</dbReference>
<accession>G5QAX8</accession>
<feature type="chain" id="PRO_5003482583" evidence="2">
    <location>
        <begin position="25"/>
        <end position="340"/>
    </location>
</feature>
<dbReference type="PATRIC" id="fig|913242.3.peg.4939"/>
<name>G5QAX8_SALMO</name>
<comment type="caution">
    <text evidence="3">The sequence shown here is derived from an EMBL/GenBank/DDBJ whole genome shotgun (WGS) entry which is preliminary data.</text>
</comment>
<evidence type="ECO:0000256" key="2">
    <source>
        <dbReference type="SAM" id="SignalP"/>
    </source>
</evidence>
<reference evidence="3 4" key="1">
    <citation type="journal article" date="2011" name="BMC Genomics">
        <title>Genome sequencing reveals diversification of virulence factor content and possible host adaptation in distinct subpopulations of Salmonella enterica.</title>
        <authorList>
            <person name="den Bakker H.C."/>
            <person name="Moreno Switt A.I."/>
            <person name="Govoni G."/>
            <person name="Cummings C.A."/>
            <person name="Ranieri M.L."/>
            <person name="Degoricija L."/>
            <person name="Hoelzer K."/>
            <person name="Rodriguez-Rivera L.D."/>
            <person name="Brown S."/>
            <person name="Bolchacova E."/>
            <person name="Furtado M.R."/>
            <person name="Wiedmann M."/>
        </authorList>
    </citation>
    <scope>NUCLEOTIDE SEQUENCE [LARGE SCALE GENOMIC DNA]</scope>
    <source>
        <strain evidence="3 4">S5-403</strain>
    </source>
</reference>
<evidence type="ECO:0000256" key="1">
    <source>
        <dbReference type="ARBA" id="ARBA00022729"/>
    </source>
</evidence>
<dbReference type="PANTHER" id="PTHR33376:SF2">
    <property type="entry name" value="DICARBOXYLATE-BINDING PERIPLASMIC PROTEIN"/>
    <property type="match status" value="1"/>
</dbReference>
<dbReference type="PANTHER" id="PTHR33376">
    <property type="match status" value="1"/>
</dbReference>
<dbReference type="NCBIfam" id="TIGR00787">
    <property type="entry name" value="dctP"/>
    <property type="match status" value="1"/>
</dbReference>
<sequence>MKQPGFIRLATLALLSTLSFFSHGETILRLAYAENSQPVKDALHFLGQQVEEKTGGDIKVQYFPDGQLGGERELVELTQVGVVDITKVSSGLMESFSPEYGVFSLPYLFATVDEYYRVMDNPQVMEPVYQSTAAQGFVGVGWYDSGARNFYMSKAPVKRIEDLRGKKIRVMQSETAIQTLKLLGASPIAMSQAEVYTSLQQGILDGAENNEFALTIARHGEVARYYTYDMHTRIPDILLMSTLTLEKLTPEQQRIVEAAIKASIEFEKAAWDKEIEKTRLAAVKDFNVEAGGGKRFQRFNVEFYEIDKKPLQKAVQPIYDGLKNKPRLYGLYQRIQTAKN</sequence>
<dbReference type="InterPro" id="IPR004682">
    <property type="entry name" value="TRAP_DctP"/>
</dbReference>
<protein>
    <submittedName>
        <fullName evidence="3">Rhamnogalacturonide-specific transporter substrate-binding component RhiA</fullName>
    </submittedName>
</protein>
<dbReference type="GO" id="GO:0030288">
    <property type="term" value="C:outer membrane-bounded periplasmic space"/>
    <property type="evidence" value="ECO:0007669"/>
    <property type="project" value="InterPro"/>
</dbReference>
<proteinExistence type="predicted"/>
<dbReference type="NCBIfam" id="NF037995">
    <property type="entry name" value="TRAP_S1"/>
    <property type="match status" value="1"/>
</dbReference>
<feature type="signal peptide" evidence="2">
    <location>
        <begin position="1"/>
        <end position="24"/>
    </location>
</feature>
<dbReference type="AlphaFoldDB" id="G5QAX8"/>
<dbReference type="GO" id="GO:0030246">
    <property type="term" value="F:carbohydrate binding"/>
    <property type="evidence" value="ECO:0007669"/>
    <property type="project" value="TreeGrafter"/>
</dbReference>
<dbReference type="CDD" id="cd13671">
    <property type="entry name" value="PBP2_TRAP_SBP_like_3"/>
    <property type="match status" value="1"/>
</dbReference>
<dbReference type="Pfam" id="PF03480">
    <property type="entry name" value="DctP"/>
    <property type="match status" value="1"/>
</dbReference>
<dbReference type="Gene3D" id="3.40.190.170">
    <property type="entry name" value="Bacterial extracellular solute-binding protein, family 7"/>
    <property type="match status" value="1"/>
</dbReference>
<organism evidence="3 4">
    <name type="scientific">Salmonella enterica subsp. enterica serovar Montevideo str. S5-403</name>
    <dbReference type="NCBI Taxonomy" id="913242"/>
    <lineage>
        <taxon>Bacteria</taxon>
        <taxon>Pseudomonadati</taxon>
        <taxon>Pseudomonadota</taxon>
        <taxon>Gammaproteobacteria</taxon>
        <taxon>Enterobacterales</taxon>
        <taxon>Enterobacteriaceae</taxon>
        <taxon>Salmonella</taxon>
    </lineage>
</organism>
<keyword evidence="1 2" id="KW-0732">Signal</keyword>